<sequence>MTDPNRPTGRLRALGLFVLVVGVMIMHAVVFGAGHGAASAEPHGHAAHAAHAAQPAAHAPAPAASHGSDCDDCGTGHGGMHGCVFVLSALALALGLALLAWVGVHPGDTAGSGAATRSFRRTRAPPWTVLSLPELSILRI</sequence>
<keyword evidence="2" id="KW-0472">Membrane</keyword>
<dbReference type="AlphaFoldDB" id="A0A9X2EBB8"/>
<feature type="transmembrane region" description="Helical" evidence="2">
    <location>
        <begin position="84"/>
        <end position="104"/>
    </location>
</feature>
<feature type="compositionally biased region" description="Low complexity" evidence="1">
    <location>
        <begin position="42"/>
        <end position="67"/>
    </location>
</feature>
<feature type="transmembrane region" description="Helical" evidence="2">
    <location>
        <begin position="12"/>
        <end position="33"/>
    </location>
</feature>
<evidence type="ECO:0000313" key="4">
    <source>
        <dbReference type="Proteomes" id="UP001139157"/>
    </source>
</evidence>
<comment type="caution">
    <text evidence="3">The sequence shown here is derived from an EMBL/GenBank/DDBJ whole genome shotgun (WGS) entry which is preliminary data.</text>
</comment>
<feature type="region of interest" description="Disordered" evidence="1">
    <location>
        <begin position="42"/>
        <end position="69"/>
    </location>
</feature>
<keyword evidence="2" id="KW-1133">Transmembrane helix</keyword>
<evidence type="ECO:0000256" key="2">
    <source>
        <dbReference type="SAM" id="Phobius"/>
    </source>
</evidence>
<evidence type="ECO:0000256" key="1">
    <source>
        <dbReference type="SAM" id="MobiDB-lite"/>
    </source>
</evidence>
<reference evidence="3" key="1">
    <citation type="submission" date="2022-06" db="EMBL/GenBank/DDBJ databases">
        <title>Novel species in genus nocardia.</title>
        <authorList>
            <person name="Li F."/>
        </authorList>
    </citation>
    <scope>NUCLEOTIDE SEQUENCE</scope>
    <source>
        <strain evidence="3">CDC141</strain>
    </source>
</reference>
<dbReference type="RefSeq" id="WP_251915839.1">
    <property type="nucleotide sequence ID" value="NZ_JAMRXG010000013.1"/>
</dbReference>
<evidence type="ECO:0000313" key="3">
    <source>
        <dbReference type="EMBL" id="MCM6777095.1"/>
    </source>
</evidence>
<dbReference type="EMBL" id="JAMRXG010000013">
    <property type="protein sequence ID" value="MCM6777095.1"/>
    <property type="molecule type" value="Genomic_DNA"/>
</dbReference>
<proteinExistence type="predicted"/>
<dbReference type="Pfam" id="PF19650">
    <property type="entry name" value="DUF6153"/>
    <property type="match status" value="1"/>
</dbReference>
<dbReference type="Proteomes" id="UP001139157">
    <property type="component" value="Unassembled WGS sequence"/>
</dbReference>
<keyword evidence="2" id="KW-0812">Transmembrane</keyword>
<gene>
    <name evidence="3" type="ORF">NDR86_26765</name>
</gene>
<keyword evidence="4" id="KW-1185">Reference proteome</keyword>
<dbReference type="InterPro" id="IPR046151">
    <property type="entry name" value="DUF6153"/>
</dbReference>
<accession>A0A9X2EBB8</accession>
<name>A0A9X2EBB8_9NOCA</name>
<organism evidence="3 4">
    <name type="scientific">Nocardia pulmonis</name>
    <dbReference type="NCBI Taxonomy" id="2951408"/>
    <lineage>
        <taxon>Bacteria</taxon>
        <taxon>Bacillati</taxon>
        <taxon>Actinomycetota</taxon>
        <taxon>Actinomycetes</taxon>
        <taxon>Mycobacteriales</taxon>
        <taxon>Nocardiaceae</taxon>
        <taxon>Nocardia</taxon>
    </lineage>
</organism>
<protein>
    <submittedName>
        <fullName evidence="3">DUF6153 family protein</fullName>
    </submittedName>
</protein>